<comment type="caution">
    <text evidence="4">The sequence shown here is derived from an EMBL/GenBank/DDBJ whole genome shotgun (WGS) entry which is preliminary data.</text>
</comment>
<evidence type="ECO:0000259" key="3">
    <source>
        <dbReference type="Pfam" id="PF00497"/>
    </source>
</evidence>
<dbReference type="PANTHER" id="PTHR35936">
    <property type="entry name" value="MEMBRANE-BOUND LYTIC MUREIN TRANSGLYCOSYLASE F"/>
    <property type="match status" value="1"/>
</dbReference>
<reference evidence="4 5" key="1">
    <citation type="submission" date="2018-09" db="EMBL/GenBank/DDBJ databases">
        <title>Identification of marine bacteria producing industrial enzymes.</title>
        <authorList>
            <person name="Cheng T.H."/>
            <person name="Saidin J."/>
            <person name="Muhd D.D."/>
            <person name="Isa M.N.M."/>
            <person name="Bakar M.F.A."/>
            <person name="Ismail N."/>
        </authorList>
    </citation>
    <scope>NUCLEOTIDE SEQUENCE [LARGE SCALE GENOMIC DNA]</scope>
    <source>
        <strain evidence="4 5">MNAD 1.6</strain>
    </source>
</reference>
<evidence type="ECO:0000313" key="5">
    <source>
        <dbReference type="Proteomes" id="UP000265938"/>
    </source>
</evidence>
<dbReference type="Proteomes" id="UP000265938">
    <property type="component" value="Unassembled WGS sequence"/>
</dbReference>
<organism evidence="4 5">
    <name type="scientific">Pseudoalteromonas gelatinilytica</name>
    <dbReference type="NCBI Taxonomy" id="1703256"/>
    <lineage>
        <taxon>Bacteria</taxon>
        <taxon>Pseudomonadati</taxon>
        <taxon>Pseudomonadota</taxon>
        <taxon>Gammaproteobacteria</taxon>
        <taxon>Alteromonadales</taxon>
        <taxon>Pseudoalteromonadaceae</taxon>
        <taxon>Pseudoalteromonas</taxon>
    </lineage>
</organism>
<sequence length="254" mass="29403">MKTNSIRPLRFSNSIFLILLFLTQPVLAEQQPVLKYNVTGSGNYYPYYIDDKSNPGILPELIKQVMLLADIQVQHVELPAKRTVKYLHQGHIDFDVISPEWLSQTEKQNPQFSYSNTLFAVEEYLVSLKSSVAQWQQLNSIRNQPVGTVLGYYYYDDNRFKRVDFHSEQQLIQALKMQRIEVVIIDKLPALYWAEQFDTDISFGALHSLGNLKIRLRSEHQSLLPKINTAIKELKNSGRLDAIINKYTKSIPLQ</sequence>
<keyword evidence="2" id="KW-0732">Signal</keyword>
<proteinExistence type="inferred from homology"/>
<evidence type="ECO:0000313" key="4">
    <source>
        <dbReference type="EMBL" id="RJF38076.1"/>
    </source>
</evidence>
<dbReference type="InterPro" id="IPR001638">
    <property type="entry name" value="Solute-binding_3/MltF_N"/>
</dbReference>
<dbReference type="PANTHER" id="PTHR35936:SF6">
    <property type="entry name" value="AMINO ACID ABC TRANSPORTER SUBSTRATE-BINDING PAAT FAMILY PROTEIN"/>
    <property type="match status" value="1"/>
</dbReference>
<name>A0A3A3EQR9_9GAMM</name>
<feature type="domain" description="Solute-binding protein family 3/N-terminal" evidence="3">
    <location>
        <begin position="39"/>
        <end position="249"/>
    </location>
</feature>
<comment type="similarity">
    <text evidence="1">Belongs to the bacterial solute-binding protein 3 family.</text>
</comment>
<evidence type="ECO:0000256" key="2">
    <source>
        <dbReference type="ARBA" id="ARBA00022729"/>
    </source>
</evidence>
<accession>A0A3A3EQR9</accession>
<dbReference type="AlphaFoldDB" id="A0A3A3EQR9"/>
<dbReference type="RefSeq" id="WP_119852627.1">
    <property type="nucleotide sequence ID" value="NZ_QYSE01000001.1"/>
</dbReference>
<evidence type="ECO:0000256" key="1">
    <source>
        <dbReference type="ARBA" id="ARBA00010333"/>
    </source>
</evidence>
<dbReference type="EMBL" id="QYSE01000001">
    <property type="protein sequence ID" value="RJF38076.1"/>
    <property type="molecule type" value="Genomic_DNA"/>
</dbReference>
<dbReference type="Gene3D" id="3.40.190.10">
    <property type="entry name" value="Periplasmic binding protein-like II"/>
    <property type="match status" value="2"/>
</dbReference>
<gene>
    <name evidence="4" type="ORF">D4741_08435</name>
</gene>
<dbReference type="SUPFAM" id="SSF53850">
    <property type="entry name" value="Periplasmic binding protein-like II"/>
    <property type="match status" value="1"/>
</dbReference>
<protein>
    <submittedName>
        <fullName evidence="4">Amino acid ABC transporter substrate-binding protein</fullName>
    </submittedName>
</protein>
<dbReference type="Pfam" id="PF00497">
    <property type="entry name" value="SBP_bac_3"/>
    <property type="match status" value="1"/>
</dbReference>